<evidence type="ECO:0000313" key="10">
    <source>
        <dbReference type="EMBL" id="MBN7818097.1"/>
    </source>
</evidence>
<dbReference type="InterPro" id="IPR036890">
    <property type="entry name" value="HATPase_C_sf"/>
</dbReference>
<evidence type="ECO:0000259" key="8">
    <source>
        <dbReference type="PROSITE" id="PS50112"/>
    </source>
</evidence>
<reference evidence="10 11" key="1">
    <citation type="submission" date="2021-03" db="EMBL/GenBank/DDBJ databases">
        <title>novel species isolated from a fishpond in China.</title>
        <authorList>
            <person name="Lu H."/>
            <person name="Cai Z."/>
        </authorList>
    </citation>
    <scope>NUCLEOTIDE SEQUENCE [LARGE SCALE GENOMIC DNA]</scope>
    <source>
        <strain evidence="10 11">YJ13C</strain>
    </source>
</reference>
<dbReference type="InterPro" id="IPR005467">
    <property type="entry name" value="His_kinase_dom"/>
</dbReference>
<feature type="coiled-coil region" evidence="6">
    <location>
        <begin position="1009"/>
        <end position="1040"/>
    </location>
</feature>
<feature type="domain" description="PAS" evidence="8">
    <location>
        <begin position="631"/>
        <end position="703"/>
    </location>
</feature>
<dbReference type="InterPro" id="IPR000014">
    <property type="entry name" value="PAS"/>
</dbReference>
<dbReference type="InterPro" id="IPR052162">
    <property type="entry name" value="Sensor_kinase/Photoreceptor"/>
</dbReference>
<dbReference type="SUPFAM" id="SSF55785">
    <property type="entry name" value="PYP-like sensor domain (PAS domain)"/>
    <property type="match status" value="8"/>
</dbReference>
<dbReference type="Gene3D" id="3.30.450.20">
    <property type="entry name" value="PAS domain"/>
    <property type="match status" value="8"/>
</dbReference>
<dbReference type="Pfam" id="PF00512">
    <property type="entry name" value="HisKA"/>
    <property type="match status" value="1"/>
</dbReference>
<dbReference type="Pfam" id="PF00989">
    <property type="entry name" value="PAS"/>
    <property type="match status" value="1"/>
</dbReference>
<evidence type="ECO:0000259" key="7">
    <source>
        <dbReference type="PROSITE" id="PS50109"/>
    </source>
</evidence>
<feature type="domain" description="PAS" evidence="8">
    <location>
        <begin position="757"/>
        <end position="808"/>
    </location>
</feature>
<dbReference type="Pfam" id="PF02518">
    <property type="entry name" value="HATPase_c"/>
    <property type="match status" value="1"/>
</dbReference>
<evidence type="ECO:0000256" key="1">
    <source>
        <dbReference type="ARBA" id="ARBA00000085"/>
    </source>
</evidence>
<feature type="domain" description="PAS" evidence="8">
    <location>
        <begin position="502"/>
        <end position="558"/>
    </location>
</feature>
<accession>A0ABS3CLW7</accession>
<dbReference type="Pfam" id="PF13426">
    <property type="entry name" value="PAS_9"/>
    <property type="match status" value="1"/>
</dbReference>
<feature type="domain" description="PAC" evidence="9">
    <location>
        <begin position="708"/>
        <end position="760"/>
    </location>
</feature>
<dbReference type="InterPro" id="IPR004358">
    <property type="entry name" value="Sig_transdc_His_kin-like_C"/>
</dbReference>
<evidence type="ECO:0000259" key="9">
    <source>
        <dbReference type="PROSITE" id="PS50113"/>
    </source>
</evidence>
<evidence type="ECO:0000256" key="2">
    <source>
        <dbReference type="ARBA" id="ARBA00012438"/>
    </source>
</evidence>
<dbReference type="InterPro" id="IPR003661">
    <property type="entry name" value="HisK_dim/P_dom"/>
</dbReference>
<dbReference type="Pfam" id="PF13188">
    <property type="entry name" value="PAS_8"/>
    <property type="match status" value="1"/>
</dbReference>
<dbReference type="PROSITE" id="PS50109">
    <property type="entry name" value="HIS_KIN"/>
    <property type="match status" value="1"/>
</dbReference>
<dbReference type="SUPFAM" id="SSF47384">
    <property type="entry name" value="Homodimeric domain of signal transducing histidine kinase"/>
    <property type="match status" value="1"/>
</dbReference>
<comment type="catalytic activity">
    <reaction evidence="1">
        <text>ATP + protein L-histidine = ADP + protein N-phospho-L-histidine.</text>
        <dbReference type="EC" id="2.7.13.3"/>
    </reaction>
</comment>
<dbReference type="CDD" id="cd00082">
    <property type="entry name" value="HisKA"/>
    <property type="match status" value="1"/>
</dbReference>
<keyword evidence="6" id="KW-0175">Coiled coil</keyword>
<evidence type="ECO:0000256" key="3">
    <source>
        <dbReference type="ARBA" id="ARBA00022553"/>
    </source>
</evidence>
<dbReference type="Gene3D" id="1.10.287.130">
    <property type="match status" value="1"/>
</dbReference>
<dbReference type="Pfam" id="PF08447">
    <property type="entry name" value="PAS_3"/>
    <property type="match status" value="4"/>
</dbReference>
<evidence type="ECO:0000256" key="6">
    <source>
        <dbReference type="SAM" id="Coils"/>
    </source>
</evidence>
<dbReference type="InterPro" id="IPR013655">
    <property type="entry name" value="PAS_fold_3"/>
</dbReference>
<dbReference type="SMART" id="SM00388">
    <property type="entry name" value="HisKA"/>
    <property type="match status" value="1"/>
</dbReference>
<dbReference type="CDD" id="cd00130">
    <property type="entry name" value="PAS"/>
    <property type="match status" value="6"/>
</dbReference>
<sequence>MSEPYLESIEKIEAVSGLGFWTIDLATKENYWSKNFGVICDFDFTETDSGFDFISKFIHPEDRKDFNEAIGSLVPFQLEVRIIRTSGEVRNVLLNGRIDGLANQVLSSWIITGNDITSFKKEQNQDNTDLDFNNLLECSLDLIFVFDLEGKITKVSKSVIDTLGFSKDELIGKRLIDLLYPLDLAKTQSILTEIRSGKKIKNFKNRCLDSKGNLVYLNWTGTLKKDSGKILGIARDISELVEAKNKSKIDQSNVQSVLNSTSDLIWSLDSEFKIVTANKAFIDLIKNSVGWTIKPGDFLLSDRLYDPKTLDFWQNHYKKALSGTIVVFETQVESTKQFPTKYFETKITPIRTKGEISGLACFSRDITENKKDKERIIDLNQKLLKGQQLSKIGYWESNLETNQVFWSDEMYKIWDIEERNQNMNFDFFFDSIHPEDRKDFLYHRNRALIGEKNLDVIYRIKTQKGNLKYIHELGEKDGEFTFKGTAQEITKEKEYELKLKERNTFIESVLENIPLGVAVNKISDGEVTYINKAFEEIYGWPKEDLINLESFFDKVYPNPEYRSWIKNQILQDIKSGEPERMSWNSILVTTKEQNEKIVNAKNIPAPDLNLMISTVSDDTERYRTEQALRISNDRFKLVSEAVSDAIWDWDITKDSTYLGSGFQRLFGYSLDQNEINGENWRQHIHPEDNSFVMESLQEVKKDKKEKFWTGEYRFKKQDGSYAFVIEKTIIIRDKKGVPVRMVGALQDTTKEKEKENHLKLLESVVTNTNDSILITKADPGDSGYEIIYCNKAFVKMSGYDYDEVIGKSPKILQGKETDLNALRKLGGDLKEWKSTRAEVINYKKDGTPFWVNMSLEPVADPSGWYTHWIAIERDVTERKLKEQELELMNERFRLISEATSDAIYDWDLEKGEQFWGEGFSKLFGLNLKTDKVFLKEWAKRIYPDDFFRLKKAINELLFGKNQVSNYSFEYRVKDAAKNYIYVLDSGNIIRDKNGKALRMIGAIQDINKRKEYESSLEALNKDLENSNRQLEHSNRELEQFAYVASHDLQEPLRMISSFLGLIERRYNQVLDEKGRKYIHFAVDGAKRMKEIILDLLEFSKLDNFQESKTWINSHELVEKAKLFIDWNLRRKHTPIIHTGKLPEVFGHKSTLIQLFQNILSNAIKYQPSGQTPEIWITCQENDEYWEFAIKDNGIGLEEEYLEKIFVIFQRLHSPDQFSGTGIGLAISKKIVDLHEGKIWVESEVGEGSTFLFTIKKP</sequence>
<dbReference type="InterPro" id="IPR035965">
    <property type="entry name" value="PAS-like_dom_sf"/>
</dbReference>
<feature type="domain" description="Histidine kinase" evidence="7">
    <location>
        <begin position="1043"/>
        <end position="1257"/>
    </location>
</feature>
<feature type="domain" description="PAC" evidence="9">
    <location>
        <begin position="833"/>
        <end position="887"/>
    </location>
</feature>
<feature type="domain" description="PAS" evidence="8">
    <location>
        <begin position="128"/>
        <end position="198"/>
    </location>
</feature>
<dbReference type="EMBL" id="JAFKCU010000009">
    <property type="protein sequence ID" value="MBN7818097.1"/>
    <property type="molecule type" value="Genomic_DNA"/>
</dbReference>
<dbReference type="PANTHER" id="PTHR43304:SF1">
    <property type="entry name" value="PAC DOMAIN-CONTAINING PROTEIN"/>
    <property type="match status" value="1"/>
</dbReference>
<comment type="caution">
    <text evidence="10">The sequence shown here is derived from an EMBL/GenBank/DDBJ whole genome shotgun (WGS) entry which is preliminary data.</text>
</comment>
<dbReference type="RefSeq" id="WP_206588765.1">
    <property type="nucleotide sequence ID" value="NZ_JAFKCU010000009.1"/>
</dbReference>
<dbReference type="Gene3D" id="3.30.565.10">
    <property type="entry name" value="Histidine kinase-like ATPase, C-terminal domain"/>
    <property type="match status" value="1"/>
</dbReference>
<dbReference type="SMART" id="SM00086">
    <property type="entry name" value="PAC"/>
    <property type="match status" value="6"/>
</dbReference>
<evidence type="ECO:0000256" key="5">
    <source>
        <dbReference type="ARBA" id="ARBA00022777"/>
    </source>
</evidence>
<keyword evidence="5" id="KW-0418">Kinase</keyword>
<evidence type="ECO:0000256" key="4">
    <source>
        <dbReference type="ARBA" id="ARBA00022679"/>
    </source>
</evidence>
<dbReference type="NCBIfam" id="TIGR00229">
    <property type="entry name" value="sensory_box"/>
    <property type="match status" value="5"/>
</dbReference>
<protein>
    <recommendedName>
        <fullName evidence="2">histidine kinase</fullName>
        <ecNumber evidence="2">2.7.13.3</ecNumber>
    </recommendedName>
</protein>
<gene>
    <name evidence="10" type="ORF">J0A69_21840</name>
</gene>
<dbReference type="SMART" id="SM00387">
    <property type="entry name" value="HATPase_c"/>
    <property type="match status" value="1"/>
</dbReference>
<dbReference type="Proteomes" id="UP000664480">
    <property type="component" value="Unassembled WGS sequence"/>
</dbReference>
<dbReference type="InterPro" id="IPR036097">
    <property type="entry name" value="HisK_dim/P_sf"/>
</dbReference>
<organism evidence="10 11">
    <name type="scientific">Algoriphagus pacificus</name>
    <dbReference type="NCBI Taxonomy" id="2811234"/>
    <lineage>
        <taxon>Bacteria</taxon>
        <taxon>Pseudomonadati</taxon>
        <taxon>Bacteroidota</taxon>
        <taxon>Cytophagia</taxon>
        <taxon>Cytophagales</taxon>
        <taxon>Cyclobacteriaceae</taxon>
        <taxon>Algoriphagus</taxon>
    </lineage>
</organism>
<dbReference type="PRINTS" id="PR00344">
    <property type="entry name" value="BCTRLSENSOR"/>
</dbReference>
<name>A0ABS3CLW7_9BACT</name>
<keyword evidence="11" id="KW-1185">Reference proteome</keyword>
<dbReference type="PANTHER" id="PTHR43304">
    <property type="entry name" value="PHYTOCHROME-LIKE PROTEIN CPH1"/>
    <property type="match status" value="1"/>
</dbReference>
<dbReference type="InterPro" id="IPR003594">
    <property type="entry name" value="HATPase_dom"/>
</dbReference>
<dbReference type="PROSITE" id="PS50112">
    <property type="entry name" value="PAS"/>
    <property type="match status" value="4"/>
</dbReference>
<evidence type="ECO:0000313" key="11">
    <source>
        <dbReference type="Proteomes" id="UP000664480"/>
    </source>
</evidence>
<dbReference type="PROSITE" id="PS50113">
    <property type="entry name" value="PAC"/>
    <property type="match status" value="3"/>
</dbReference>
<dbReference type="InterPro" id="IPR013767">
    <property type="entry name" value="PAS_fold"/>
</dbReference>
<keyword evidence="4" id="KW-0808">Transferase</keyword>
<keyword evidence="3" id="KW-0597">Phosphoprotein</keyword>
<proteinExistence type="predicted"/>
<dbReference type="SUPFAM" id="SSF55874">
    <property type="entry name" value="ATPase domain of HSP90 chaperone/DNA topoisomerase II/histidine kinase"/>
    <property type="match status" value="1"/>
</dbReference>
<dbReference type="InterPro" id="IPR001610">
    <property type="entry name" value="PAC"/>
</dbReference>
<dbReference type="SMART" id="SM00091">
    <property type="entry name" value="PAS"/>
    <property type="match status" value="8"/>
</dbReference>
<dbReference type="EC" id="2.7.13.3" evidence="2"/>
<feature type="domain" description="PAC" evidence="9">
    <location>
        <begin position="966"/>
        <end position="1018"/>
    </location>
</feature>
<dbReference type="InterPro" id="IPR000700">
    <property type="entry name" value="PAS-assoc_C"/>
</dbReference>